<dbReference type="Gene3D" id="1.10.8.60">
    <property type="match status" value="1"/>
</dbReference>
<dbReference type="Gene3D" id="3.40.50.300">
    <property type="entry name" value="P-loop containing nucleotide triphosphate hydrolases"/>
    <property type="match status" value="1"/>
</dbReference>
<evidence type="ECO:0000313" key="6">
    <source>
        <dbReference type="EMBL" id="MVQ47668.1"/>
    </source>
</evidence>
<feature type="domain" description="AAA+ ATPase" evidence="5">
    <location>
        <begin position="330"/>
        <end position="457"/>
    </location>
</feature>
<evidence type="ECO:0000256" key="3">
    <source>
        <dbReference type="ARBA" id="ARBA00022840"/>
    </source>
</evidence>
<dbReference type="SUPFAM" id="SSF52540">
    <property type="entry name" value="P-loop containing nucleoside triphosphate hydrolases"/>
    <property type="match status" value="1"/>
</dbReference>
<keyword evidence="2" id="KW-0547">Nucleotide-binding</keyword>
<protein>
    <submittedName>
        <fullName evidence="6">AAA family ATPase</fullName>
    </submittedName>
</protein>
<keyword evidence="7" id="KW-1185">Reference proteome</keyword>
<name>A0A6L6XL48_9ACTN</name>
<dbReference type="InterPro" id="IPR050221">
    <property type="entry name" value="26S_Proteasome_ATPase"/>
</dbReference>
<dbReference type="GO" id="GO:0005524">
    <property type="term" value="F:ATP binding"/>
    <property type="evidence" value="ECO:0007669"/>
    <property type="project" value="UniProtKB-KW"/>
</dbReference>
<proteinExistence type="inferred from homology"/>
<accession>A0A6L6XL48</accession>
<dbReference type="InterPro" id="IPR003593">
    <property type="entry name" value="AAA+_ATPase"/>
</dbReference>
<sequence length="551" mass="59374">MTTCSGTTTIPRSAATSTGRLAVESVTIATGMRGRLDESPSGRRRGRRRVPATGTPRERQMTAYASAVSSSGPAQEPGDDGAFRPSDLRKYGQQLVRRFVAQARAAEQPTIASVVGDHLGLPPTDLAVVDETWPAYEHVNVQAALDAWLDAADAHEVHGLTEYRHRGSFGFADLLGQHPAMHLHGPRLGNVTRTTLPTGPDGQTRECLRAAILLVTDGDDRVAALFRGPDPESDLGGVVVEVVANRVGAAAAVTARLREQSVARNVFRGQVVSFGRSMFGERSSPLRFHTRPALSPDDLILPSATFADVRRQVVGVARNSDRLRAAGQHLKRGLLLYGPPGVGKTHTVRYLMGELTETTIVELTGDTLGAIREACSIARTLQPAMIVVEDVDLIAQQRDHYGGETPLLFTLLNEMDGLDEDADVVFLLTTNRADLLEPALASRPGRVDQAVHIDLPDRESRRRLVHLYAGTLDVDLSRLDDVLDRTDGVTASFLKELLRRAAVVAADREPPGPGAGDRPLSVTSTDLAGALDELLDTRNQMTRAVLGLRGE</sequence>
<dbReference type="Proteomes" id="UP000473525">
    <property type="component" value="Unassembled WGS sequence"/>
</dbReference>
<evidence type="ECO:0000259" key="5">
    <source>
        <dbReference type="SMART" id="SM00382"/>
    </source>
</evidence>
<dbReference type="AlphaFoldDB" id="A0A6L6XL48"/>
<dbReference type="GO" id="GO:0016887">
    <property type="term" value="F:ATP hydrolysis activity"/>
    <property type="evidence" value="ECO:0007669"/>
    <property type="project" value="InterPro"/>
</dbReference>
<organism evidence="6 7">
    <name type="scientific">Nocardioides agri</name>
    <dbReference type="NCBI Taxonomy" id="2682843"/>
    <lineage>
        <taxon>Bacteria</taxon>
        <taxon>Bacillati</taxon>
        <taxon>Actinomycetota</taxon>
        <taxon>Actinomycetes</taxon>
        <taxon>Propionibacteriales</taxon>
        <taxon>Nocardioidaceae</taxon>
        <taxon>Nocardioides</taxon>
    </lineage>
</organism>
<dbReference type="SMART" id="SM00382">
    <property type="entry name" value="AAA"/>
    <property type="match status" value="1"/>
</dbReference>
<dbReference type="InterPro" id="IPR003959">
    <property type="entry name" value="ATPase_AAA_core"/>
</dbReference>
<dbReference type="CDD" id="cd19481">
    <property type="entry name" value="RecA-like_protease"/>
    <property type="match status" value="1"/>
</dbReference>
<dbReference type="Pfam" id="PF00004">
    <property type="entry name" value="AAA"/>
    <property type="match status" value="1"/>
</dbReference>
<comment type="similarity">
    <text evidence="1">Belongs to the AAA ATPase family.</text>
</comment>
<reference evidence="6 7" key="1">
    <citation type="submission" date="2019-12" db="EMBL/GenBank/DDBJ databases">
        <authorList>
            <person name="Huq M.A."/>
        </authorList>
    </citation>
    <scope>NUCLEOTIDE SEQUENCE [LARGE SCALE GENOMIC DNA]</scope>
    <source>
        <strain evidence="6 7">MAH-18</strain>
    </source>
</reference>
<dbReference type="EMBL" id="WSEK01000003">
    <property type="protein sequence ID" value="MVQ47668.1"/>
    <property type="molecule type" value="Genomic_DNA"/>
</dbReference>
<dbReference type="InterPro" id="IPR027417">
    <property type="entry name" value="P-loop_NTPase"/>
</dbReference>
<keyword evidence="3" id="KW-0067">ATP-binding</keyword>
<dbReference type="PANTHER" id="PTHR23073">
    <property type="entry name" value="26S PROTEASOME REGULATORY SUBUNIT"/>
    <property type="match status" value="1"/>
</dbReference>
<comment type="caution">
    <text evidence="6">The sequence shown here is derived from an EMBL/GenBank/DDBJ whole genome shotgun (WGS) entry which is preliminary data.</text>
</comment>
<evidence type="ECO:0000256" key="2">
    <source>
        <dbReference type="ARBA" id="ARBA00022741"/>
    </source>
</evidence>
<feature type="region of interest" description="Disordered" evidence="4">
    <location>
        <begin position="26"/>
        <end position="86"/>
    </location>
</feature>
<evidence type="ECO:0000313" key="7">
    <source>
        <dbReference type="Proteomes" id="UP000473525"/>
    </source>
</evidence>
<gene>
    <name evidence="6" type="ORF">GON03_00630</name>
</gene>
<evidence type="ECO:0000256" key="1">
    <source>
        <dbReference type="ARBA" id="ARBA00006914"/>
    </source>
</evidence>
<evidence type="ECO:0000256" key="4">
    <source>
        <dbReference type="SAM" id="MobiDB-lite"/>
    </source>
</evidence>